<dbReference type="Proteomes" id="UP000789860">
    <property type="component" value="Unassembled WGS sequence"/>
</dbReference>
<keyword evidence="2" id="KW-1185">Reference proteome</keyword>
<organism evidence="1 2">
    <name type="scientific">Scutellospora calospora</name>
    <dbReference type="NCBI Taxonomy" id="85575"/>
    <lineage>
        <taxon>Eukaryota</taxon>
        <taxon>Fungi</taxon>
        <taxon>Fungi incertae sedis</taxon>
        <taxon>Mucoromycota</taxon>
        <taxon>Glomeromycotina</taxon>
        <taxon>Glomeromycetes</taxon>
        <taxon>Diversisporales</taxon>
        <taxon>Gigasporaceae</taxon>
        <taxon>Scutellospora</taxon>
    </lineage>
</organism>
<evidence type="ECO:0000313" key="2">
    <source>
        <dbReference type="Proteomes" id="UP000789860"/>
    </source>
</evidence>
<name>A0ACA9MPR0_9GLOM</name>
<feature type="non-terminal residue" evidence="1">
    <location>
        <position position="1"/>
    </location>
</feature>
<proteinExistence type="predicted"/>
<feature type="non-terminal residue" evidence="1">
    <location>
        <position position="140"/>
    </location>
</feature>
<protein>
    <submittedName>
        <fullName evidence="1">3196_t:CDS:1</fullName>
    </submittedName>
</protein>
<sequence>PEALLDIKYGEKDVEYGNVLTINEAANTPDVKFVLGDCNPNTKFTLLMVDPDVPSRANPNQSEYCHWVVGNIPSDANLSNATIVDTYQGPYPPPGTGYHRYTFLLYEQPVPCIEFQILEGTNRNNFEARQFAKQYELKLI</sequence>
<gene>
    <name evidence="1" type="ORF">SCALOS_LOCUS6966</name>
</gene>
<dbReference type="EMBL" id="CAJVPM010014629">
    <property type="protein sequence ID" value="CAG8602222.1"/>
    <property type="molecule type" value="Genomic_DNA"/>
</dbReference>
<reference evidence="1" key="1">
    <citation type="submission" date="2021-06" db="EMBL/GenBank/DDBJ databases">
        <authorList>
            <person name="Kallberg Y."/>
            <person name="Tangrot J."/>
            <person name="Rosling A."/>
        </authorList>
    </citation>
    <scope>NUCLEOTIDE SEQUENCE</scope>
    <source>
        <strain evidence="1">AU212A</strain>
    </source>
</reference>
<accession>A0ACA9MPR0</accession>
<evidence type="ECO:0000313" key="1">
    <source>
        <dbReference type="EMBL" id="CAG8602222.1"/>
    </source>
</evidence>
<comment type="caution">
    <text evidence="1">The sequence shown here is derived from an EMBL/GenBank/DDBJ whole genome shotgun (WGS) entry which is preliminary data.</text>
</comment>